<dbReference type="AlphaFoldDB" id="A0A399G290"/>
<dbReference type="PANTHER" id="PTHR30204:SF93">
    <property type="entry name" value="HTH MERR-TYPE DOMAIN-CONTAINING PROTEIN"/>
    <property type="match status" value="1"/>
</dbReference>
<name>A0A399G290_9ACTN</name>
<dbReference type="Gene3D" id="1.10.1660.10">
    <property type="match status" value="1"/>
</dbReference>
<dbReference type="SUPFAM" id="SSF46955">
    <property type="entry name" value="Putative DNA-binding domain"/>
    <property type="match status" value="1"/>
</dbReference>
<accession>A0A399G290</accession>
<dbReference type="EMBL" id="CP063196">
    <property type="protein sequence ID" value="UOE19820.1"/>
    <property type="molecule type" value="Genomic_DNA"/>
</dbReference>
<dbReference type="InterPro" id="IPR000551">
    <property type="entry name" value="MerR-type_HTH_dom"/>
</dbReference>
<dbReference type="InterPro" id="IPR009061">
    <property type="entry name" value="DNA-bd_dom_put_sf"/>
</dbReference>
<evidence type="ECO:0000313" key="3">
    <source>
        <dbReference type="Proteomes" id="UP000265719"/>
    </source>
</evidence>
<dbReference type="GO" id="GO:0003700">
    <property type="term" value="F:DNA-binding transcription factor activity"/>
    <property type="evidence" value="ECO:0007669"/>
    <property type="project" value="InterPro"/>
</dbReference>
<evidence type="ECO:0000313" key="2">
    <source>
        <dbReference type="EMBL" id="UOE19820.1"/>
    </source>
</evidence>
<dbReference type="InterPro" id="IPR047057">
    <property type="entry name" value="MerR_fam"/>
</dbReference>
<dbReference type="Pfam" id="PF13411">
    <property type="entry name" value="MerR_1"/>
    <property type="match status" value="1"/>
</dbReference>
<keyword evidence="1" id="KW-0238">DNA-binding</keyword>
<dbReference type="Proteomes" id="UP000265719">
    <property type="component" value="Chromosome"/>
</dbReference>
<dbReference type="PROSITE" id="PS50937">
    <property type="entry name" value="HTH_MERR_2"/>
    <property type="match status" value="1"/>
</dbReference>
<protein>
    <submittedName>
        <fullName evidence="2">MerR family transcriptional regulator</fullName>
    </submittedName>
</protein>
<dbReference type="GO" id="GO:0003677">
    <property type="term" value="F:DNA binding"/>
    <property type="evidence" value="ECO:0007669"/>
    <property type="project" value="UniProtKB-KW"/>
</dbReference>
<evidence type="ECO:0000256" key="1">
    <source>
        <dbReference type="ARBA" id="ARBA00023125"/>
    </source>
</evidence>
<dbReference type="RefSeq" id="WP_068687733.1">
    <property type="nucleotide sequence ID" value="NZ_CP063196.1"/>
</dbReference>
<proteinExistence type="predicted"/>
<keyword evidence="3" id="KW-1185">Reference proteome</keyword>
<dbReference type="SMART" id="SM00422">
    <property type="entry name" value="HTH_MERR"/>
    <property type="match status" value="1"/>
</dbReference>
<dbReference type="KEGG" id="thao:NI17_000705"/>
<dbReference type="OrthoDB" id="9802039at2"/>
<organism evidence="2 3">
    <name type="scientific">Thermobifida halotolerans</name>
    <dbReference type="NCBI Taxonomy" id="483545"/>
    <lineage>
        <taxon>Bacteria</taxon>
        <taxon>Bacillati</taxon>
        <taxon>Actinomycetota</taxon>
        <taxon>Actinomycetes</taxon>
        <taxon>Streptosporangiales</taxon>
        <taxon>Nocardiopsidaceae</taxon>
        <taxon>Thermobifida</taxon>
    </lineage>
</organism>
<gene>
    <name evidence="2" type="ORF">NI17_000705</name>
</gene>
<dbReference type="PANTHER" id="PTHR30204">
    <property type="entry name" value="REDOX-CYCLING DRUG-SENSING TRANSCRIPTIONAL ACTIVATOR SOXR"/>
    <property type="match status" value="1"/>
</dbReference>
<sequence length="155" mass="17154">MKSSTVELSIGELAERFGLATHVLRHWESMGLLRPARRVNGRRRYTPDHLAQVALILRGKDAGFSLEQLREILDAPDGAARRALMSEHLAVLDTKIAQLQVARSLVEHTLSCDADDFLTCPNMRAMLDELVLRALASPADQAERRPSSCVAGTLR</sequence>
<reference evidence="2" key="1">
    <citation type="submission" date="2020-10" db="EMBL/GenBank/DDBJ databases">
        <title>De novo genome project of the cellulose decomposer Thermobifida halotolerans type strain.</title>
        <authorList>
            <person name="Nagy I."/>
            <person name="Horvath B."/>
            <person name="Kukolya J."/>
            <person name="Nagy I."/>
            <person name="Orsini M."/>
        </authorList>
    </citation>
    <scope>NUCLEOTIDE SEQUENCE</scope>
    <source>
        <strain evidence="2">DSM 44931</strain>
    </source>
</reference>